<keyword evidence="7 8" id="KW-0472">Membrane</keyword>
<protein>
    <submittedName>
        <fullName evidence="10">EmrB/QacA subfamily drug resistance transporter</fullName>
    </submittedName>
</protein>
<evidence type="ECO:0000313" key="11">
    <source>
        <dbReference type="Proteomes" id="UP000295063"/>
    </source>
</evidence>
<comment type="similarity">
    <text evidence="2">Belongs to the major facilitator superfamily. EmrB family.</text>
</comment>
<keyword evidence="11" id="KW-1185">Reference proteome</keyword>
<evidence type="ECO:0000256" key="6">
    <source>
        <dbReference type="ARBA" id="ARBA00022989"/>
    </source>
</evidence>
<dbReference type="GO" id="GO:0022857">
    <property type="term" value="F:transmembrane transporter activity"/>
    <property type="evidence" value="ECO:0007669"/>
    <property type="project" value="InterPro"/>
</dbReference>
<dbReference type="InterPro" id="IPR020846">
    <property type="entry name" value="MFS_dom"/>
</dbReference>
<dbReference type="SUPFAM" id="SSF103473">
    <property type="entry name" value="MFS general substrate transporter"/>
    <property type="match status" value="1"/>
</dbReference>
<evidence type="ECO:0000256" key="8">
    <source>
        <dbReference type="SAM" id="Phobius"/>
    </source>
</evidence>
<feature type="transmembrane region" description="Helical" evidence="8">
    <location>
        <begin position="99"/>
        <end position="117"/>
    </location>
</feature>
<dbReference type="PRINTS" id="PR01036">
    <property type="entry name" value="TCRTETB"/>
</dbReference>
<evidence type="ECO:0000256" key="7">
    <source>
        <dbReference type="ARBA" id="ARBA00023136"/>
    </source>
</evidence>
<dbReference type="Gene3D" id="1.20.1250.20">
    <property type="entry name" value="MFS general substrate transporter like domains"/>
    <property type="match status" value="1"/>
</dbReference>
<feature type="transmembrane region" description="Helical" evidence="8">
    <location>
        <begin position="129"/>
        <end position="150"/>
    </location>
</feature>
<dbReference type="OrthoDB" id="102502at2"/>
<dbReference type="Proteomes" id="UP000295063">
    <property type="component" value="Unassembled WGS sequence"/>
</dbReference>
<feature type="transmembrane region" description="Helical" evidence="8">
    <location>
        <begin position="260"/>
        <end position="283"/>
    </location>
</feature>
<evidence type="ECO:0000256" key="3">
    <source>
        <dbReference type="ARBA" id="ARBA00022448"/>
    </source>
</evidence>
<evidence type="ECO:0000256" key="1">
    <source>
        <dbReference type="ARBA" id="ARBA00004651"/>
    </source>
</evidence>
<feature type="transmembrane region" description="Helical" evidence="8">
    <location>
        <begin position="70"/>
        <end position="93"/>
    </location>
</feature>
<feature type="transmembrane region" description="Helical" evidence="8">
    <location>
        <begin position="324"/>
        <end position="342"/>
    </location>
</feature>
<dbReference type="PANTHER" id="PTHR42718">
    <property type="entry name" value="MAJOR FACILITATOR SUPERFAMILY MULTIDRUG TRANSPORTER MFSC"/>
    <property type="match status" value="1"/>
</dbReference>
<comment type="subcellular location">
    <subcellularLocation>
        <location evidence="1">Cell membrane</location>
        <topology evidence="1">Multi-pass membrane protein</topology>
    </subcellularLocation>
</comment>
<keyword evidence="6 8" id="KW-1133">Transmembrane helix</keyword>
<dbReference type="Gene3D" id="1.20.1720.10">
    <property type="entry name" value="Multidrug resistance protein D"/>
    <property type="match status" value="1"/>
</dbReference>
<feature type="transmembrane region" description="Helical" evidence="8">
    <location>
        <begin position="218"/>
        <end position="239"/>
    </location>
</feature>
<keyword evidence="4" id="KW-1003">Cell membrane</keyword>
<dbReference type="EMBL" id="SLUI01000015">
    <property type="protein sequence ID" value="TCL34424.1"/>
    <property type="molecule type" value="Genomic_DNA"/>
</dbReference>
<feature type="transmembrane region" description="Helical" evidence="8">
    <location>
        <begin position="156"/>
        <end position="173"/>
    </location>
</feature>
<feature type="transmembrane region" description="Helical" evidence="8">
    <location>
        <begin position="193"/>
        <end position="212"/>
    </location>
</feature>
<dbReference type="Pfam" id="PF07690">
    <property type="entry name" value="MFS_1"/>
    <property type="match status" value="1"/>
</dbReference>
<dbReference type="CDD" id="cd17321">
    <property type="entry name" value="MFS_MMR_MDR_like"/>
    <property type="match status" value="1"/>
</dbReference>
<sequence length="469" mass="51379">MKLIIGIVFTASFFSILNSGMVNVALPTIMNEFGVDFQYSTWLYSGYMLPYAVAMPIFGRLGDIYGQKNIFLIGVVIFTIGSLLCSIAGGFWLLLAFRAVQAIGAAAIMPNAMVLITSPFDVATRAKVLGWWGMVSSTGSLIGPTLGGVLTEHVGWHSIFYVNVPFAIAVILLGNKFIPMIATVEKKPEFDKLGAVFLVVSMVALMLSITLMKEISLYLKEILLLFTIFVVFIGLFIWWERKQKYPLVSITLFRNIPFSATIMTSFIQSMAMFGGLLLIPMYLQKVHDFSPTYSGILILPMSVAMMVMAPLMGNISTERKRQKYAFTGMIVLVAGLGIFSTLKFESRYLVLAAALLTTGIGLGISGTPLSTSVANLVSREQMGVASGIFNMMRFLGGVVGSTIFGVYLQNRISYHTQGSDLAVPGMLQTVMTEAFHDVYILAMIFASFGVITALGMRYRERDTVNAGRE</sequence>
<reference evidence="10 11" key="1">
    <citation type="submission" date="2019-03" db="EMBL/GenBank/DDBJ databases">
        <title>Genomic Encyclopedia of Type Strains, Phase IV (KMG-IV): sequencing the most valuable type-strain genomes for metagenomic binning, comparative biology and taxonomic classification.</title>
        <authorList>
            <person name="Goeker M."/>
        </authorList>
    </citation>
    <scope>NUCLEOTIDE SEQUENCE [LARGE SCALE GENOMIC DNA]</scope>
    <source>
        <strain evidence="10 11">DSM 15969</strain>
    </source>
</reference>
<dbReference type="RefSeq" id="WP_132082837.1">
    <property type="nucleotide sequence ID" value="NZ_SLUI01000015.1"/>
</dbReference>
<keyword evidence="3" id="KW-0813">Transport</keyword>
<evidence type="ECO:0000256" key="4">
    <source>
        <dbReference type="ARBA" id="ARBA00022475"/>
    </source>
</evidence>
<keyword evidence="5 8" id="KW-0812">Transmembrane</keyword>
<feature type="transmembrane region" description="Helical" evidence="8">
    <location>
        <begin position="295"/>
        <end position="312"/>
    </location>
</feature>
<comment type="caution">
    <text evidence="10">The sequence shown here is derived from an EMBL/GenBank/DDBJ whole genome shotgun (WGS) entry which is preliminary data.</text>
</comment>
<evidence type="ECO:0000256" key="5">
    <source>
        <dbReference type="ARBA" id="ARBA00022692"/>
    </source>
</evidence>
<dbReference type="PROSITE" id="PS50850">
    <property type="entry name" value="MFS"/>
    <property type="match status" value="1"/>
</dbReference>
<dbReference type="AlphaFoldDB" id="A0A4R1PUJ4"/>
<organism evidence="10 11">
    <name type="scientific">Anaerospora hongkongensis</name>
    <dbReference type="NCBI Taxonomy" id="244830"/>
    <lineage>
        <taxon>Bacteria</taxon>
        <taxon>Bacillati</taxon>
        <taxon>Bacillota</taxon>
        <taxon>Negativicutes</taxon>
        <taxon>Selenomonadales</taxon>
        <taxon>Sporomusaceae</taxon>
        <taxon>Anaerospora</taxon>
    </lineage>
</organism>
<dbReference type="PANTHER" id="PTHR42718:SF9">
    <property type="entry name" value="MAJOR FACILITATOR SUPERFAMILY MULTIDRUG TRANSPORTER MFSC"/>
    <property type="match status" value="1"/>
</dbReference>
<evidence type="ECO:0000259" key="9">
    <source>
        <dbReference type="PROSITE" id="PS50850"/>
    </source>
</evidence>
<feature type="transmembrane region" description="Helical" evidence="8">
    <location>
        <begin position="438"/>
        <end position="458"/>
    </location>
</feature>
<dbReference type="NCBIfam" id="TIGR00711">
    <property type="entry name" value="efflux_EmrB"/>
    <property type="match status" value="1"/>
</dbReference>
<feature type="transmembrane region" description="Helical" evidence="8">
    <location>
        <begin position="41"/>
        <end position="58"/>
    </location>
</feature>
<dbReference type="InterPro" id="IPR004638">
    <property type="entry name" value="EmrB-like"/>
</dbReference>
<feature type="transmembrane region" description="Helical" evidence="8">
    <location>
        <begin position="348"/>
        <end position="367"/>
    </location>
</feature>
<feature type="transmembrane region" description="Helical" evidence="8">
    <location>
        <begin position="388"/>
        <end position="408"/>
    </location>
</feature>
<dbReference type="GO" id="GO:0005886">
    <property type="term" value="C:plasma membrane"/>
    <property type="evidence" value="ECO:0007669"/>
    <property type="project" value="UniProtKB-SubCell"/>
</dbReference>
<accession>A0A4R1PUJ4</accession>
<dbReference type="InterPro" id="IPR011701">
    <property type="entry name" value="MFS"/>
</dbReference>
<dbReference type="InterPro" id="IPR036259">
    <property type="entry name" value="MFS_trans_sf"/>
</dbReference>
<gene>
    <name evidence="10" type="ORF">EV210_1157</name>
</gene>
<evidence type="ECO:0000256" key="2">
    <source>
        <dbReference type="ARBA" id="ARBA00008537"/>
    </source>
</evidence>
<evidence type="ECO:0000313" key="10">
    <source>
        <dbReference type="EMBL" id="TCL34424.1"/>
    </source>
</evidence>
<feature type="domain" description="Major facilitator superfamily (MFS) profile" evidence="9">
    <location>
        <begin position="4"/>
        <end position="461"/>
    </location>
</feature>
<name>A0A4R1PUJ4_9FIRM</name>
<proteinExistence type="inferred from homology"/>